<dbReference type="RefSeq" id="WP_380830162.1">
    <property type="nucleotide sequence ID" value="NZ_JBHTCG010000026.1"/>
</dbReference>
<evidence type="ECO:0000256" key="9">
    <source>
        <dbReference type="ARBA" id="ARBA00022833"/>
    </source>
</evidence>
<evidence type="ECO:0000256" key="13">
    <source>
        <dbReference type="ARBA" id="ARBA00023136"/>
    </source>
</evidence>
<dbReference type="GO" id="GO:0006508">
    <property type="term" value="P:proteolysis"/>
    <property type="evidence" value="ECO:0007669"/>
    <property type="project" value="UniProtKB-KW"/>
</dbReference>
<accession>A0ABW2PBS6</accession>
<keyword evidence="9 14" id="KW-0862">Zinc</keyword>
<evidence type="ECO:0000256" key="5">
    <source>
        <dbReference type="ARBA" id="ARBA00022692"/>
    </source>
</evidence>
<keyword evidence="12" id="KW-0129">CBS domain</keyword>
<name>A0ABW2PBS6_9ACTN</name>
<dbReference type="EMBL" id="JBHTCG010000026">
    <property type="protein sequence ID" value="MFC7386414.1"/>
    <property type="molecule type" value="Genomic_DNA"/>
</dbReference>
<dbReference type="SUPFAM" id="SSF54631">
    <property type="entry name" value="CBS-domain pair"/>
    <property type="match status" value="1"/>
</dbReference>
<dbReference type="PIRSF" id="PIRSF006404">
    <property type="entry name" value="UCP006404_Pept_M50_CBS"/>
    <property type="match status" value="1"/>
</dbReference>
<feature type="domain" description="Peptidase M50" evidence="16">
    <location>
        <begin position="141"/>
        <end position="196"/>
    </location>
</feature>
<evidence type="ECO:0000256" key="8">
    <source>
        <dbReference type="ARBA" id="ARBA00022801"/>
    </source>
</evidence>
<keyword evidence="3" id="KW-1003">Cell membrane</keyword>
<feature type="compositionally biased region" description="Basic and acidic residues" evidence="15">
    <location>
        <begin position="388"/>
        <end position="404"/>
    </location>
</feature>
<keyword evidence="6 14" id="KW-0479">Metal-binding</keyword>
<dbReference type="InterPro" id="IPR008915">
    <property type="entry name" value="Peptidase_M50"/>
</dbReference>
<dbReference type="PANTHER" id="PTHR39188">
    <property type="entry name" value="MEMBRANE-ASSOCIATED ZINC METALLOPROTEASE M50B"/>
    <property type="match status" value="1"/>
</dbReference>
<evidence type="ECO:0000256" key="12">
    <source>
        <dbReference type="ARBA" id="ARBA00023122"/>
    </source>
</evidence>
<comment type="cofactor">
    <cofactor evidence="14">
        <name>Zn(2+)</name>
        <dbReference type="ChEBI" id="CHEBI:29105"/>
    </cofactor>
    <text evidence="14">Binds 1 zinc ion per subunit.</text>
</comment>
<keyword evidence="4 14" id="KW-0645">Protease</keyword>
<keyword evidence="18" id="KW-1185">Reference proteome</keyword>
<keyword evidence="5 14" id="KW-0812">Transmembrane</keyword>
<gene>
    <name evidence="17" type="ORF">ACFQSB_29695</name>
</gene>
<dbReference type="Pfam" id="PF02163">
    <property type="entry name" value="Peptidase_M50"/>
    <property type="match status" value="2"/>
</dbReference>
<proteinExistence type="inferred from homology"/>
<dbReference type="PANTHER" id="PTHR39188:SF3">
    <property type="entry name" value="STAGE IV SPORULATION PROTEIN FB"/>
    <property type="match status" value="1"/>
</dbReference>
<evidence type="ECO:0000256" key="6">
    <source>
        <dbReference type="ARBA" id="ARBA00022723"/>
    </source>
</evidence>
<dbReference type="InterPro" id="IPR016483">
    <property type="entry name" value="UCP006404_Pept_M50_CBS"/>
</dbReference>
<keyword evidence="11 14" id="KW-0482">Metalloprotease</keyword>
<keyword evidence="7" id="KW-0677">Repeat</keyword>
<keyword evidence="10 14" id="KW-1133">Transmembrane helix</keyword>
<keyword evidence="13 14" id="KW-0472">Membrane</keyword>
<evidence type="ECO:0000256" key="11">
    <source>
        <dbReference type="ARBA" id="ARBA00023049"/>
    </source>
</evidence>
<feature type="transmembrane region" description="Helical" evidence="14">
    <location>
        <begin position="12"/>
        <end position="37"/>
    </location>
</feature>
<dbReference type="Proteomes" id="UP001596496">
    <property type="component" value="Unassembled WGS sequence"/>
</dbReference>
<dbReference type="InterPro" id="IPR046342">
    <property type="entry name" value="CBS_dom_sf"/>
</dbReference>
<protein>
    <recommendedName>
        <fullName evidence="14">Zinc metalloprotease</fullName>
    </recommendedName>
</protein>
<keyword evidence="8 14" id="KW-0378">Hydrolase</keyword>
<feature type="compositionally biased region" description="Pro residues" evidence="15">
    <location>
        <begin position="376"/>
        <end position="387"/>
    </location>
</feature>
<evidence type="ECO:0000256" key="4">
    <source>
        <dbReference type="ARBA" id="ARBA00022670"/>
    </source>
</evidence>
<evidence type="ECO:0000256" key="3">
    <source>
        <dbReference type="ARBA" id="ARBA00022475"/>
    </source>
</evidence>
<feature type="domain" description="Peptidase M50" evidence="16">
    <location>
        <begin position="57"/>
        <end position="134"/>
    </location>
</feature>
<evidence type="ECO:0000256" key="15">
    <source>
        <dbReference type="SAM" id="MobiDB-lite"/>
    </source>
</evidence>
<dbReference type="CDD" id="cd06164">
    <property type="entry name" value="S2P-M50_SpoIVFB_CBS"/>
    <property type="match status" value="1"/>
</dbReference>
<evidence type="ECO:0000313" key="18">
    <source>
        <dbReference type="Proteomes" id="UP001596496"/>
    </source>
</evidence>
<evidence type="ECO:0000256" key="2">
    <source>
        <dbReference type="ARBA" id="ARBA00007931"/>
    </source>
</evidence>
<reference evidence="18" key="1">
    <citation type="journal article" date="2019" name="Int. J. Syst. Evol. Microbiol.">
        <title>The Global Catalogue of Microorganisms (GCM) 10K type strain sequencing project: providing services to taxonomists for standard genome sequencing and annotation.</title>
        <authorList>
            <consortium name="The Broad Institute Genomics Platform"/>
            <consortium name="The Broad Institute Genome Sequencing Center for Infectious Disease"/>
            <person name="Wu L."/>
            <person name="Ma J."/>
        </authorList>
    </citation>
    <scope>NUCLEOTIDE SEQUENCE [LARGE SCALE GENOMIC DNA]</scope>
    <source>
        <strain evidence="18">CECT 7649</strain>
    </source>
</reference>
<evidence type="ECO:0000313" key="17">
    <source>
        <dbReference type="EMBL" id="MFC7386414.1"/>
    </source>
</evidence>
<evidence type="ECO:0000259" key="16">
    <source>
        <dbReference type="Pfam" id="PF02163"/>
    </source>
</evidence>
<comment type="subcellular location">
    <subcellularLocation>
        <location evidence="1">Cell membrane</location>
        <topology evidence="1">Multi-pass membrane protein</topology>
    </subcellularLocation>
</comment>
<evidence type="ECO:0000256" key="10">
    <source>
        <dbReference type="ARBA" id="ARBA00022989"/>
    </source>
</evidence>
<organism evidence="17 18">
    <name type="scientific">Sphaerisporangium rhizosphaerae</name>
    <dbReference type="NCBI Taxonomy" id="2269375"/>
    <lineage>
        <taxon>Bacteria</taxon>
        <taxon>Bacillati</taxon>
        <taxon>Actinomycetota</taxon>
        <taxon>Actinomycetes</taxon>
        <taxon>Streptosporangiales</taxon>
        <taxon>Streptosporangiaceae</taxon>
        <taxon>Sphaerisporangium</taxon>
    </lineage>
</organism>
<feature type="transmembrane region" description="Helical" evidence="14">
    <location>
        <begin position="49"/>
        <end position="68"/>
    </location>
</feature>
<evidence type="ECO:0000256" key="1">
    <source>
        <dbReference type="ARBA" id="ARBA00004651"/>
    </source>
</evidence>
<feature type="region of interest" description="Disordered" evidence="15">
    <location>
        <begin position="373"/>
        <end position="404"/>
    </location>
</feature>
<feature type="transmembrane region" description="Helical" evidence="14">
    <location>
        <begin position="110"/>
        <end position="130"/>
    </location>
</feature>
<sequence>MKQSLRLGRVAGIPVGAHWSTLAIIALIGWALAGSVLPEAVPGLPPVQYWTVAVVTSVVFLGTLLAHELAHALVARRRGIPVRSITLWLLGGVTEFAGEEAKTPKDELQVSASGPLASLALSGLFFLASLPLQGPAVLVPAVRWLALMNAVLAVFNMLPGAPLDGGRVLHAILWRRHGDRLRADCSAARAGQALGMALIAIGGAELLLLAWTGGLWTMLIGWFLAGAARSENIARAAHRGLAGWRVRDVMTPSPDLAPAWGDLDDFVGNVALRSRQTVFPVVDFAGSPAGTLSLERLTAIPARQRHDSRVASVCRPLSPDRVLGPDDDAGRILGLSSLGGELVAVVADAGHVVGMVTSADLARALQQAILRTTTAAPPPGHPGPPLHPHPDAPGDEPPDRRLPG</sequence>
<dbReference type="GO" id="GO:0008233">
    <property type="term" value="F:peptidase activity"/>
    <property type="evidence" value="ECO:0007669"/>
    <property type="project" value="UniProtKB-KW"/>
</dbReference>
<comment type="similarity">
    <text evidence="2 14">Belongs to the peptidase M50B family.</text>
</comment>
<comment type="caution">
    <text evidence="14">Lacks conserved residue(s) required for the propagation of feature annotation.</text>
</comment>
<evidence type="ECO:0000256" key="14">
    <source>
        <dbReference type="PIRNR" id="PIRNR006404"/>
    </source>
</evidence>
<comment type="caution">
    <text evidence="17">The sequence shown here is derived from an EMBL/GenBank/DDBJ whole genome shotgun (WGS) entry which is preliminary data.</text>
</comment>
<evidence type="ECO:0000256" key="7">
    <source>
        <dbReference type="ARBA" id="ARBA00022737"/>
    </source>
</evidence>